<dbReference type="Pfam" id="PF00665">
    <property type="entry name" value="rve"/>
    <property type="match status" value="1"/>
</dbReference>
<name>A0A7D4VFB6_9VIRU</name>
<dbReference type="InterPro" id="IPR001584">
    <property type="entry name" value="Integrase_cat-core"/>
</dbReference>
<sequence>MSRVKKIKELYADPRYGLVNLKEFSKRVWEQLKYMVTPKELEEILKDQLVYNLNKRVTKPKEFRKYTPMHPMEYLQMDLMEVPKDEVEANDGYKFILTCIDSFSKFAFAIPLRNKTAENTLYGVRKIMKKAREFNKDVIHLQTDKGKEFYNSTMSEYFKENNIEHYSTESIHKAAIVERFHGTLRRIIVKYQTASGDLNYMHELSSLISNYNNKVHSTIKVTPEEALRDPKPVKEIFQNMIQPATEKTLKVGTKVRIQERVNPLVKQGKFIKVSDNQGWSKTMFKIEEVDDSRKPVLYKLQGQGRKFYRSELLRV</sequence>
<reference evidence="3" key="1">
    <citation type="journal article" date="2021" name="Virus Evol.">
        <title>The discovery, distribution and diversity of DNA viruses associated with Drosophila melanogaster in Europe.</title>
        <authorList>
            <person name="Wallace M.A."/>
            <person name="Coffman K.A."/>
            <person name="Gilbert C."/>
            <person name="Ravindran S."/>
            <person name="Albery G.F."/>
            <person name="Abbott J."/>
            <person name="Argyridou E."/>
            <person name="Bellosta P."/>
            <person name="Betancourt A.J."/>
            <person name="Colinet H."/>
            <person name="Eric K."/>
            <person name="Glaser-Schmitt A."/>
            <person name="Grath S."/>
            <person name="Jelic M."/>
            <person name="Kankare M."/>
            <person name="Kozeretska I."/>
            <person name="Loeschcke V."/>
            <person name="Montchamp-Moreau C."/>
            <person name="Ometto L."/>
            <person name="Onder B.S."/>
            <person name="Orengo D.J."/>
            <person name="Parsch J."/>
            <person name="Pascual M."/>
            <person name="Patenkovic A."/>
            <person name="Puerma E."/>
            <person name="Ritchie M.G."/>
            <person name="Rota-Stabelli O."/>
            <person name="Schou M.F."/>
            <person name="Serga S.V."/>
            <person name="Stamenkovic-Radak M."/>
            <person name="Tanaskovic M."/>
            <person name="Veselinovic M.S."/>
            <person name="Vieira J."/>
            <person name="Vieira C.P."/>
            <person name="Kapun M."/>
            <person name="Flatt T."/>
            <person name="Gonzalez J."/>
            <person name="Staubach F."/>
            <person name="Obbard D.J."/>
        </authorList>
    </citation>
    <scope>NUCLEOTIDE SEQUENCE</scope>
    <source>
        <strain evidence="3">AV-3/DK/Kar/16/4/Pool</strain>
    </source>
</reference>
<dbReference type="InterPro" id="IPR012337">
    <property type="entry name" value="RNaseH-like_sf"/>
</dbReference>
<dbReference type="Proteomes" id="UP001227828">
    <property type="component" value="Segment"/>
</dbReference>
<dbReference type="PROSITE" id="PS50994">
    <property type="entry name" value="INTEGRASE"/>
    <property type="match status" value="1"/>
</dbReference>
<dbReference type="SUPFAM" id="SSF53098">
    <property type="entry name" value="Ribonuclease H-like"/>
    <property type="match status" value="1"/>
</dbReference>
<dbReference type="GO" id="GO:0015074">
    <property type="term" value="P:DNA integration"/>
    <property type="evidence" value="ECO:0007669"/>
    <property type="project" value="UniProtKB-KW"/>
</dbReference>
<feature type="domain" description="Integrase catalytic" evidence="2">
    <location>
        <begin position="64"/>
        <end position="231"/>
    </location>
</feature>
<dbReference type="GO" id="GO:0003676">
    <property type="term" value="F:nucleic acid binding"/>
    <property type="evidence" value="ECO:0007669"/>
    <property type="project" value="InterPro"/>
</dbReference>
<dbReference type="PANTHER" id="PTHR46585">
    <property type="entry name" value="INTEGRASE CORE DOMAIN CONTAINING PROTEIN"/>
    <property type="match status" value="1"/>
</dbReference>
<evidence type="ECO:0000259" key="2">
    <source>
        <dbReference type="PROSITE" id="PS50994"/>
    </source>
</evidence>
<dbReference type="InterPro" id="IPR036397">
    <property type="entry name" value="RNaseH_sf"/>
</dbReference>
<dbReference type="PANTHER" id="PTHR46585:SF1">
    <property type="entry name" value="CHROMO DOMAIN-CONTAINING PROTEIN"/>
    <property type="match status" value="1"/>
</dbReference>
<dbReference type="Gene3D" id="3.30.420.10">
    <property type="entry name" value="Ribonuclease H-like superfamily/Ribonuclease H"/>
    <property type="match status" value="1"/>
</dbReference>
<evidence type="ECO:0000313" key="3">
    <source>
        <dbReference type="EMBL" id="QKS69585.1"/>
    </source>
</evidence>
<protein>
    <submittedName>
        <fullName evidence="3">Integrase</fullName>
    </submittedName>
</protein>
<keyword evidence="1" id="KW-0229">DNA integration</keyword>
<proteinExistence type="predicted"/>
<organism evidence="3 4">
    <name type="scientific">Drosophila-associated adintovirus 3</name>
    <dbReference type="NCBI Taxonomy" id="2744818"/>
    <lineage>
        <taxon>Viruses</taxon>
        <taxon>Varidnaviria</taxon>
        <taxon>Bamfordvirae</taxon>
        <taxon>Preplasmiviricota</taxon>
        <taxon>Polisuviricotina</taxon>
        <taxon>Polintoviricetes</taxon>
        <taxon>Orthopolintovirales</taxon>
        <taxon>Adintoviridae</taxon>
    </lineage>
</organism>
<accession>A0A7D4VFB6</accession>
<evidence type="ECO:0000256" key="1">
    <source>
        <dbReference type="ARBA" id="ARBA00022908"/>
    </source>
</evidence>
<evidence type="ECO:0000313" key="4">
    <source>
        <dbReference type="Proteomes" id="UP001227828"/>
    </source>
</evidence>
<dbReference type="EMBL" id="MT496849">
    <property type="protein sequence ID" value="QKS69585.1"/>
    <property type="molecule type" value="Genomic_DNA"/>
</dbReference>